<feature type="domain" description="2'-5'-oligoadenylate synthetase 1" evidence="2">
    <location>
        <begin position="166"/>
        <end position="324"/>
    </location>
</feature>
<keyword evidence="3" id="KW-1185">Reference proteome</keyword>
<dbReference type="SUPFAM" id="SSF81631">
    <property type="entry name" value="PAP/OAS1 substrate-binding domain"/>
    <property type="match status" value="1"/>
</dbReference>
<dbReference type="PANTHER" id="PTHR11258">
    <property type="entry name" value="2-5 OLIGOADENYLATE SYNTHETASE"/>
    <property type="match status" value="1"/>
</dbReference>
<evidence type="ECO:0000313" key="4">
    <source>
        <dbReference type="RefSeq" id="XP_006811957.1"/>
    </source>
</evidence>
<organism evidence="3 4">
    <name type="scientific">Saccoglossus kowalevskii</name>
    <name type="common">Acorn worm</name>
    <dbReference type="NCBI Taxonomy" id="10224"/>
    <lineage>
        <taxon>Eukaryota</taxon>
        <taxon>Metazoa</taxon>
        <taxon>Hemichordata</taxon>
        <taxon>Enteropneusta</taxon>
        <taxon>Harrimaniidae</taxon>
        <taxon>Saccoglossus</taxon>
    </lineage>
</organism>
<dbReference type="Proteomes" id="UP000694865">
    <property type="component" value="Unplaced"/>
</dbReference>
<dbReference type="PROSITE" id="PS50152">
    <property type="entry name" value="25A_SYNTH_3"/>
    <property type="match status" value="1"/>
</dbReference>
<dbReference type="Gene3D" id="1.10.1410.20">
    <property type="entry name" value="2'-5'-oligoadenylate synthetase 1, domain 2"/>
    <property type="match status" value="1"/>
</dbReference>
<proteinExistence type="inferred from homology"/>
<dbReference type="SUPFAM" id="SSF81301">
    <property type="entry name" value="Nucleotidyltransferase"/>
    <property type="match status" value="1"/>
</dbReference>
<evidence type="ECO:0000256" key="1">
    <source>
        <dbReference type="ARBA" id="ARBA00009526"/>
    </source>
</evidence>
<reference evidence="4" key="1">
    <citation type="submission" date="2025-08" db="UniProtKB">
        <authorList>
            <consortium name="RefSeq"/>
        </authorList>
    </citation>
    <scope>IDENTIFICATION</scope>
    <source>
        <tissue evidence="4">Testes</tissue>
    </source>
</reference>
<evidence type="ECO:0000313" key="3">
    <source>
        <dbReference type="Proteomes" id="UP000694865"/>
    </source>
</evidence>
<comment type="similarity">
    <text evidence="1">Belongs to the 2-5A synthase family.</text>
</comment>
<dbReference type="PANTHER" id="PTHR11258:SF11">
    <property type="entry name" value="C2H2-TYPE DOMAIN-CONTAINING PROTEIN"/>
    <property type="match status" value="1"/>
</dbReference>
<dbReference type="RefSeq" id="XP_006811957.1">
    <property type="nucleotide sequence ID" value="XM_006811894.1"/>
</dbReference>
<accession>A0ABM0LW16</accession>
<dbReference type="Gene3D" id="3.30.460.10">
    <property type="entry name" value="Beta Polymerase, domain 2"/>
    <property type="match status" value="1"/>
</dbReference>
<evidence type="ECO:0000259" key="2">
    <source>
        <dbReference type="Pfam" id="PF10421"/>
    </source>
</evidence>
<dbReference type="InterPro" id="IPR018952">
    <property type="entry name" value="2-5-oligoAdlate_synth_1_dom2/C"/>
</dbReference>
<gene>
    <name evidence="4" type="primary">LOC102802564</name>
</gene>
<dbReference type="GeneID" id="102802564"/>
<dbReference type="Pfam" id="PF10421">
    <property type="entry name" value="OAS1_C"/>
    <property type="match status" value="1"/>
</dbReference>
<name>A0ABM0LW16_SACKO</name>
<sequence length="338" mass="38463">MAAYHSGSKPDFLQISPHNLESFVVDHLQPTTEYNRVAEDLIDRLVNYLQHNVGYSVNRVVKSGSFGKGTQVKDSADLDCIMVINELNGLDDLLHRSRTIIGNLKNGVEKASWAYSIQNVKTTRFAVQFDVTTKADGKTNTMSVDLLPTFDALGQHSSQDQRYRAYNEAMTYIGSDKVNYYSVALGQLQVDFVRGQPTRVKNLIRLVKYWRKEVMLKKANRDFMYPTSYPMELITIYTWQNAGKQASFDMAEAFKAVLMRLMNYSSLDIAWYENYNQALAAQAKSKMTRPILLDPANPTNNVFSLSNPPALEHMSELARDTMQKPLLRGVSINYPWNK</sequence>
<protein>
    <submittedName>
        <fullName evidence="4">2'-5'-oligoadenylate synthase 3-like</fullName>
    </submittedName>
</protein>
<dbReference type="InterPro" id="IPR043519">
    <property type="entry name" value="NT_sf"/>
</dbReference>